<dbReference type="Proteomes" id="UP000835052">
    <property type="component" value="Unassembled WGS sequence"/>
</dbReference>
<evidence type="ECO:0000313" key="1">
    <source>
        <dbReference type="EMBL" id="CAD6196911.1"/>
    </source>
</evidence>
<evidence type="ECO:0000313" key="2">
    <source>
        <dbReference type="Proteomes" id="UP000835052"/>
    </source>
</evidence>
<comment type="caution">
    <text evidence="1">The sequence shown here is derived from an EMBL/GenBank/DDBJ whole genome shotgun (WGS) entry which is preliminary data.</text>
</comment>
<organism evidence="1 2">
    <name type="scientific">Caenorhabditis auriculariae</name>
    <dbReference type="NCBI Taxonomy" id="2777116"/>
    <lineage>
        <taxon>Eukaryota</taxon>
        <taxon>Metazoa</taxon>
        <taxon>Ecdysozoa</taxon>
        <taxon>Nematoda</taxon>
        <taxon>Chromadorea</taxon>
        <taxon>Rhabditida</taxon>
        <taxon>Rhabditina</taxon>
        <taxon>Rhabditomorpha</taxon>
        <taxon>Rhabditoidea</taxon>
        <taxon>Rhabditidae</taxon>
        <taxon>Peloderinae</taxon>
        <taxon>Caenorhabditis</taxon>
    </lineage>
</organism>
<keyword evidence="2" id="KW-1185">Reference proteome</keyword>
<proteinExistence type="predicted"/>
<accession>A0A8S1HK68</accession>
<dbReference type="AlphaFoldDB" id="A0A8S1HK68"/>
<name>A0A8S1HK68_9PELO</name>
<sequence>MLTLLKWSLEMSVHVRFALPMSAFFLLFGSGALELRAALSELRFLDAEGRDGIFRGGPIIALNGLRRDFAYPVCKKKGSALRESRGPNLLALTTQKLIVETRRSWSKTKREGSKNDLCTQAIQKEMTRCHVFLVARPFRVTKVREDRRKQNESKRRGKSAPMTNLLSIYVRGPGGTLRFSLKYRLSGSCQTSRELLEAAKSRNLQRFRAGRISPFRATKVANGVLFLRLAAFLLPKSRCDIVNEVWLKRELVLLFRRVELSFDLTSSLKSLIFFGSIF</sequence>
<dbReference type="EMBL" id="CAJGYM010000082">
    <property type="protein sequence ID" value="CAD6196911.1"/>
    <property type="molecule type" value="Genomic_DNA"/>
</dbReference>
<protein>
    <submittedName>
        <fullName evidence="1">Uncharacterized protein</fullName>
    </submittedName>
</protein>
<reference evidence="1" key="1">
    <citation type="submission" date="2020-10" db="EMBL/GenBank/DDBJ databases">
        <authorList>
            <person name="Kikuchi T."/>
        </authorList>
    </citation>
    <scope>NUCLEOTIDE SEQUENCE</scope>
    <source>
        <strain evidence="1">NKZ352</strain>
    </source>
</reference>
<gene>
    <name evidence="1" type="ORF">CAUJ_LOCUS12822</name>
</gene>